<proteinExistence type="predicted"/>
<evidence type="ECO:0000313" key="2">
    <source>
        <dbReference type="Proteomes" id="UP001162156"/>
    </source>
</evidence>
<comment type="caution">
    <text evidence="1">The sequence shown here is derived from an EMBL/GenBank/DDBJ whole genome shotgun (WGS) entry which is preliminary data.</text>
</comment>
<sequence length="62" mass="6907">MVNIGCDNTENDCNNNVNTCDDDGITSDSSEYDIPLSLVMWNKKDITPNLKQFEQNVGPNNV</sequence>
<keyword evidence="2" id="KW-1185">Reference proteome</keyword>
<organism evidence="1 2">
    <name type="scientific">Rhamnusium bicolor</name>
    <dbReference type="NCBI Taxonomy" id="1586634"/>
    <lineage>
        <taxon>Eukaryota</taxon>
        <taxon>Metazoa</taxon>
        <taxon>Ecdysozoa</taxon>
        <taxon>Arthropoda</taxon>
        <taxon>Hexapoda</taxon>
        <taxon>Insecta</taxon>
        <taxon>Pterygota</taxon>
        <taxon>Neoptera</taxon>
        <taxon>Endopterygota</taxon>
        <taxon>Coleoptera</taxon>
        <taxon>Polyphaga</taxon>
        <taxon>Cucujiformia</taxon>
        <taxon>Chrysomeloidea</taxon>
        <taxon>Cerambycidae</taxon>
        <taxon>Lepturinae</taxon>
        <taxon>Rhagiini</taxon>
        <taxon>Rhamnusium</taxon>
    </lineage>
</organism>
<dbReference type="AlphaFoldDB" id="A0AAV8XEM3"/>
<reference evidence="1" key="1">
    <citation type="journal article" date="2023" name="Insect Mol. Biol.">
        <title>Genome sequencing provides insights into the evolution of gene families encoding plant cell wall-degrading enzymes in longhorned beetles.</title>
        <authorList>
            <person name="Shin N.R."/>
            <person name="Okamura Y."/>
            <person name="Kirsch R."/>
            <person name="Pauchet Y."/>
        </authorList>
    </citation>
    <scope>NUCLEOTIDE SEQUENCE</scope>
    <source>
        <strain evidence="1">RBIC_L_NR</strain>
    </source>
</reference>
<name>A0AAV8XEM3_9CUCU</name>
<protein>
    <submittedName>
        <fullName evidence="1">Uncharacterized protein</fullName>
    </submittedName>
</protein>
<dbReference type="Proteomes" id="UP001162156">
    <property type="component" value="Unassembled WGS sequence"/>
</dbReference>
<evidence type="ECO:0000313" key="1">
    <source>
        <dbReference type="EMBL" id="KAJ8937382.1"/>
    </source>
</evidence>
<gene>
    <name evidence="1" type="ORF">NQ314_011930</name>
</gene>
<dbReference type="EMBL" id="JANEYF010003320">
    <property type="protein sequence ID" value="KAJ8937382.1"/>
    <property type="molecule type" value="Genomic_DNA"/>
</dbReference>
<accession>A0AAV8XEM3</accession>